<dbReference type="InterPro" id="IPR003593">
    <property type="entry name" value="AAA+_ATPase"/>
</dbReference>
<dbReference type="PANTHER" id="PTHR35807">
    <property type="entry name" value="TRANSCRIPTIONAL REGULATOR REDD-RELATED"/>
    <property type="match status" value="1"/>
</dbReference>
<dbReference type="InterPro" id="IPR027417">
    <property type="entry name" value="P-loop_NTPase"/>
</dbReference>
<dbReference type="InterPro" id="IPR011990">
    <property type="entry name" value="TPR-like_helical_dom_sf"/>
</dbReference>
<dbReference type="InterPro" id="IPR016032">
    <property type="entry name" value="Sig_transdc_resp-reg_C-effctor"/>
</dbReference>
<keyword evidence="5" id="KW-0804">Transcription</keyword>
<dbReference type="SUPFAM" id="SSF46894">
    <property type="entry name" value="C-terminal effector domain of the bipartite response regulators"/>
    <property type="match status" value="1"/>
</dbReference>
<accession>A0ABP9IEV1</accession>
<evidence type="ECO:0000313" key="8">
    <source>
        <dbReference type="EMBL" id="GAA4995974.1"/>
    </source>
</evidence>
<dbReference type="Gene3D" id="1.25.40.10">
    <property type="entry name" value="Tetratricopeptide repeat domain"/>
    <property type="match status" value="1"/>
</dbReference>
<evidence type="ECO:0000256" key="5">
    <source>
        <dbReference type="ARBA" id="ARBA00023163"/>
    </source>
</evidence>
<dbReference type="SMART" id="SM00862">
    <property type="entry name" value="Trans_reg_C"/>
    <property type="match status" value="1"/>
</dbReference>
<dbReference type="InterPro" id="IPR051677">
    <property type="entry name" value="AfsR-DnrI-RedD_regulator"/>
</dbReference>
<evidence type="ECO:0000256" key="2">
    <source>
        <dbReference type="ARBA" id="ARBA00023012"/>
    </source>
</evidence>
<gene>
    <name evidence="8" type="ORF">GCM10023205_81380</name>
</gene>
<dbReference type="InterPro" id="IPR005158">
    <property type="entry name" value="BTAD"/>
</dbReference>
<dbReference type="SMART" id="SM00382">
    <property type="entry name" value="AAA"/>
    <property type="match status" value="1"/>
</dbReference>
<comment type="caution">
    <text evidence="8">The sequence shown here is derived from an EMBL/GenBank/DDBJ whole genome shotgun (WGS) entry which is preliminary data.</text>
</comment>
<dbReference type="Gene3D" id="1.10.10.10">
    <property type="entry name" value="Winged helix-like DNA-binding domain superfamily/Winged helix DNA-binding domain"/>
    <property type="match status" value="1"/>
</dbReference>
<dbReference type="PROSITE" id="PS51755">
    <property type="entry name" value="OMPR_PHOB"/>
    <property type="match status" value="1"/>
</dbReference>
<dbReference type="Pfam" id="PF13191">
    <property type="entry name" value="AAA_16"/>
    <property type="match status" value="1"/>
</dbReference>
<evidence type="ECO:0000256" key="3">
    <source>
        <dbReference type="ARBA" id="ARBA00023015"/>
    </source>
</evidence>
<dbReference type="SMART" id="SM01043">
    <property type="entry name" value="BTAD"/>
    <property type="match status" value="1"/>
</dbReference>
<protein>
    <recommendedName>
        <fullName evidence="7">OmpR/PhoB-type domain-containing protein</fullName>
    </recommendedName>
</protein>
<evidence type="ECO:0000256" key="4">
    <source>
        <dbReference type="ARBA" id="ARBA00023125"/>
    </source>
</evidence>
<evidence type="ECO:0000256" key="6">
    <source>
        <dbReference type="PROSITE-ProRule" id="PRU01091"/>
    </source>
</evidence>
<organism evidence="8 9">
    <name type="scientific">Yinghuangia aomiensis</name>
    <dbReference type="NCBI Taxonomy" id="676205"/>
    <lineage>
        <taxon>Bacteria</taxon>
        <taxon>Bacillati</taxon>
        <taxon>Actinomycetota</taxon>
        <taxon>Actinomycetes</taxon>
        <taxon>Kitasatosporales</taxon>
        <taxon>Streptomycetaceae</taxon>
        <taxon>Yinghuangia</taxon>
    </lineage>
</organism>
<dbReference type="Proteomes" id="UP001500466">
    <property type="component" value="Unassembled WGS sequence"/>
</dbReference>
<evidence type="ECO:0000313" key="9">
    <source>
        <dbReference type="Proteomes" id="UP001500466"/>
    </source>
</evidence>
<feature type="DNA-binding region" description="OmpR/PhoB-type" evidence="6">
    <location>
        <begin position="1"/>
        <end position="95"/>
    </location>
</feature>
<feature type="domain" description="OmpR/PhoB-type" evidence="7">
    <location>
        <begin position="1"/>
        <end position="95"/>
    </location>
</feature>
<dbReference type="SUPFAM" id="SSF52540">
    <property type="entry name" value="P-loop containing nucleoside triphosphate hydrolases"/>
    <property type="match status" value="1"/>
</dbReference>
<proteinExistence type="inferred from homology"/>
<dbReference type="InterPro" id="IPR041664">
    <property type="entry name" value="AAA_16"/>
</dbReference>
<dbReference type="Pfam" id="PF03704">
    <property type="entry name" value="BTAD"/>
    <property type="match status" value="1"/>
</dbReference>
<keyword evidence="4 6" id="KW-0238">DNA-binding</keyword>
<comment type="similarity">
    <text evidence="1">Belongs to the AfsR/DnrI/RedD regulatory family.</text>
</comment>
<keyword evidence="9" id="KW-1185">Reference proteome</keyword>
<keyword evidence="3" id="KW-0805">Transcription regulation</keyword>
<reference evidence="9" key="1">
    <citation type="journal article" date="2019" name="Int. J. Syst. Evol. Microbiol.">
        <title>The Global Catalogue of Microorganisms (GCM) 10K type strain sequencing project: providing services to taxonomists for standard genome sequencing and annotation.</title>
        <authorList>
            <consortium name="The Broad Institute Genomics Platform"/>
            <consortium name="The Broad Institute Genome Sequencing Center for Infectious Disease"/>
            <person name="Wu L."/>
            <person name="Ma J."/>
        </authorList>
    </citation>
    <scope>NUCLEOTIDE SEQUENCE [LARGE SCALE GENOMIC DNA]</scope>
    <source>
        <strain evidence="9">JCM 17986</strain>
    </source>
</reference>
<dbReference type="PANTHER" id="PTHR35807:SF1">
    <property type="entry name" value="TRANSCRIPTIONAL REGULATOR REDD"/>
    <property type="match status" value="1"/>
</dbReference>
<dbReference type="InterPro" id="IPR036388">
    <property type="entry name" value="WH-like_DNA-bd_sf"/>
</dbReference>
<evidence type="ECO:0000259" key="7">
    <source>
        <dbReference type="PROSITE" id="PS51755"/>
    </source>
</evidence>
<dbReference type="SUPFAM" id="SSF48452">
    <property type="entry name" value="TPR-like"/>
    <property type="match status" value="1"/>
</dbReference>
<name>A0ABP9IEV1_9ACTN</name>
<keyword evidence="2" id="KW-0902">Two-component regulatory system</keyword>
<sequence>MGVFGPVWARRDGVPLDLGGRRQRAVLAMLVAARGDVVSAQRLVDALWGDSPPARALETLHAYVSRLRRALEPDRPARSRGGLIASRAPGYVLLAGPEAVDAWCFADTVAHWAGRAAASPGPTRVALTAALGLWRGDAYADCPDHPWAAAESARLAELRLLAREAVAEARLAEGESALLVPELTEMADAEPLREERWRLLVLALYRAGRQGDALAALRRCRAVLADELGVEPGPVLRAVEAAVLAHAPDLDWRPADAPDVPPSLAPDVPPVSADTAPRVPSVPEPWLVGRDTAFAALADLALGGGGGPVGGPRPVSPAAMSPAVRIGLLTGEAGCGKTVLAEAVSARAAAAGCRVAWGRCPEVEGAPGLGPWPALLRSLGADAATPGLSALLGPETPDAGAAADASDPLARRYRLHQAAAAFLGAEARRQPLLLVVDDAHHADEDTLGMLAHVLGALADVPVRLLLTYRATAAGDAFRAVLAAWADRRPLRIDLGPLPDADIAVLVRHAADRPLDAAMVAAAAARCDGNPFYAQELGRVLAAEGSLDDVPQGIRDVVAHRVARLPSGAPVVLRLAAIAGRDIDVDLLTELSGLPEDDVLDALDAAHVAGLVEADGDRLRFHHVLVQEALYRQTSPVRRSRRHAQVAEALERLRSDDSPALARHYAAAGPAYADRARAHAVRAAEQAESRSAFAEAAALWRQAVAATADPAGRLPLLVALCRAEGVRGNAQGAIQARDRALELARPLGDRDLLTRAVTAWSVPTPWMHRRYRDHDPVLIAEIRGLLADVQDPSDRCRLLCALVNELEPAGDPAMPEAALAAEALAAESGDPDLIGLAGAARLRVTYSEPVAERRAVAERLLDAGRRHGRPHMFVLGHYSAYQAAAARGRIDEFDRHLAQVEATARTYRLGSAAQPLQAARALRCSLAGHAADAEHEYGELARLMDAQGGHGGFGLAVIGRLAVRETAGGVAELLPLLRAMHAQAPLTQREPLAMALVAAGDLDEARRFWLPDAPVPRDFFAHMCHALRTRIAIALDLPEAAKAAYAALEPHRADLAGAVSGSITLAPVAQYLGDVAAYLGDPGTAAAHYADALALARTARAPHFESRAAAALAALPEGP</sequence>
<dbReference type="InterPro" id="IPR001867">
    <property type="entry name" value="OmpR/PhoB-type_DNA-bd"/>
</dbReference>
<evidence type="ECO:0000256" key="1">
    <source>
        <dbReference type="ARBA" id="ARBA00005820"/>
    </source>
</evidence>
<dbReference type="Pfam" id="PF00486">
    <property type="entry name" value="Trans_reg_C"/>
    <property type="match status" value="1"/>
</dbReference>
<dbReference type="EMBL" id="BAABHS010000059">
    <property type="protein sequence ID" value="GAA4995974.1"/>
    <property type="molecule type" value="Genomic_DNA"/>
</dbReference>
<dbReference type="CDD" id="cd15831">
    <property type="entry name" value="BTAD"/>
    <property type="match status" value="1"/>
</dbReference>